<reference evidence="1" key="1">
    <citation type="submission" date="2020-10" db="EMBL/GenBank/DDBJ databases">
        <authorList>
            <person name="Gilroy R."/>
        </authorList>
    </citation>
    <scope>NUCLEOTIDE SEQUENCE</scope>
    <source>
        <strain evidence="1">13766</strain>
    </source>
</reference>
<dbReference type="AlphaFoldDB" id="A0A9D1G1T5"/>
<proteinExistence type="predicted"/>
<dbReference type="EMBL" id="DVJN01000187">
    <property type="protein sequence ID" value="HIS93203.1"/>
    <property type="molecule type" value="Genomic_DNA"/>
</dbReference>
<reference evidence="1" key="2">
    <citation type="journal article" date="2021" name="PeerJ">
        <title>Extensive microbial diversity within the chicken gut microbiome revealed by metagenomics and culture.</title>
        <authorList>
            <person name="Gilroy R."/>
            <person name="Ravi A."/>
            <person name="Getino M."/>
            <person name="Pursley I."/>
            <person name="Horton D.L."/>
            <person name="Alikhan N.F."/>
            <person name="Baker D."/>
            <person name="Gharbi K."/>
            <person name="Hall N."/>
            <person name="Watson M."/>
            <person name="Adriaenssens E.M."/>
            <person name="Foster-Nyarko E."/>
            <person name="Jarju S."/>
            <person name="Secka A."/>
            <person name="Antonio M."/>
            <person name="Oren A."/>
            <person name="Chaudhuri R.R."/>
            <person name="La Ragione R."/>
            <person name="Hildebrand F."/>
            <person name="Pallen M.J."/>
        </authorList>
    </citation>
    <scope>NUCLEOTIDE SEQUENCE</scope>
    <source>
        <strain evidence="1">13766</strain>
    </source>
</reference>
<organism evidence="1 2">
    <name type="scientific">Candidatus Alectryocaccomicrobium excrementavium</name>
    <dbReference type="NCBI Taxonomy" id="2840668"/>
    <lineage>
        <taxon>Bacteria</taxon>
        <taxon>Bacillati</taxon>
        <taxon>Bacillota</taxon>
        <taxon>Clostridia</taxon>
        <taxon>Candidatus Alectryocaccomicrobium</taxon>
    </lineage>
</organism>
<evidence type="ECO:0000313" key="2">
    <source>
        <dbReference type="Proteomes" id="UP000824140"/>
    </source>
</evidence>
<evidence type="ECO:0000313" key="1">
    <source>
        <dbReference type="EMBL" id="HIS93203.1"/>
    </source>
</evidence>
<comment type="caution">
    <text evidence="1">The sequence shown here is derived from an EMBL/GenBank/DDBJ whole genome shotgun (WGS) entry which is preliminary data.</text>
</comment>
<sequence length="507" mass="57310">MPQKPFATFGSLMADALEKRGLSYAQVARVLGHKSKTTLHRILNDDCTPATAERFYRAFLESGLCELEAGERQALEEALEIFLLGRKQFEENQAMWRIFSRPDEAEEDVALCVAGKAPGAQTTLKALLEECFRADEAHLLVLNACQTPLFPLLGKLLRENRSAKLHIDHLLFVDGDAARTAQSMRALMQLMCDARLNSCSSCGCQPPLGHAGPMRDDWLIARLTRGAAVWEWQVALSPGGGYALPAGREAGLFDFWRDILREQAPHVQPIRRARVISPTEADFFSLMEHFVEMERNQALYVAKGGVFINLVPPDILCAAYMGGAHEGEATISPAALEAAAAKLWEMQASRYENRRKKYRSTYYISTRAELRDFARTGAHPMEFPFLRPYTLKERRNILQSILDEMLDNPYFDFCLLRDDAAQSRMQMCFLEDGGVFFIAPCSSAGKYVEAVILQREFNHQLRHFFRRELLGRQAIPPEETRGFLARLIREMDNAVALESVRRPEEPS</sequence>
<name>A0A9D1G1T5_9FIRM</name>
<gene>
    <name evidence="1" type="ORF">IAA84_09335</name>
</gene>
<dbReference type="Proteomes" id="UP000824140">
    <property type="component" value="Unassembled WGS sequence"/>
</dbReference>
<protein>
    <submittedName>
        <fullName evidence="1">Uncharacterized protein</fullName>
    </submittedName>
</protein>
<accession>A0A9D1G1T5</accession>